<evidence type="ECO:0000256" key="2">
    <source>
        <dbReference type="SAM" id="MobiDB-lite"/>
    </source>
</evidence>
<name>A0A8H4X6P9_9HYPO</name>
<dbReference type="Proteomes" id="UP000622797">
    <property type="component" value="Unassembled WGS sequence"/>
</dbReference>
<reference evidence="4" key="2">
    <citation type="submission" date="2020-05" db="EMBL/GenBank/DDBJ databases">
        <authorList>
            <person name="Kim H.-S."/>
            <person name="Proctor R.H."/>
            <person name="Brown D.W."/>
        </authorList>
    </citation>
    <scope>NUCLEOTIDE SEQUENCE</scope>
    <source>
        <strain evidence="4">NRRL 20472</strain>
    </source>
</reference>
<feature type="region of interest" description="Disordered" evidence="2">
    <location>
        <begin position="59"/>
        <end position="118"/>
    </location>
</feature>
<evidence type="ECO:0000313" key="4">
    <source>
        <dbReference type="EMBL" id="KAF4963290.1"/>
    </source>
</evidence>
<comment type="caution">
    <text evidence="4">The sequence shown here is derived from an EMBL/GenBank/DDBJ whole genome shotgun (WGS) entry which is preliminary data.</text>
</comment>
<keyword evidence="5" id="KW-1185">Reference proteome</keyword>
<reference evidence="4" key="1">
    <citation type="journal article" date="2020" name="BMC Genomics">
        <title>Correction to: Identification and distribution of gene clusters required for synthesis of sphingolipid metabolism inhibitors in diverse species of the filamentous fungus Fusarium.</title>
        <authorList>
            <person name="Kim H.S."/>
            <person name="Lohmar J.M."/>
            <person name="Busman M."/>
            <person name="Brown D.W."/>
            <person name="Naumann T.A."/>
            <person name="Divon H.H."/>
            <person name="Lysoe E."/>
            <person name="Uhlig S."/>
            <person name="Proctor R.H."/>
        </authorList>
    </citation>
    <scope>NUCLEOTIDE SEQUENCE</scope>
    <source>
        <strain evidence="4">NRRL 20472</strain>
    </source>
</reference>
<sequence>MGTVQSDKRTGAGGGRGGRGHKPKKRVRQRGHTRAICRRCGERGHIGRNCMLAAINASTASNQAQPQPRDQTTEHRTADTAVVVEGEASPSLDNGDLQAVSEEVSGESEEKLADSEKK</sequence>
<organism evidence="4 5">
    <name type="scientific">Fusarium sarcochroum</name>
    <dbReference type="NCBI Taxonomy" id="1208366"/>
    <lineage>
        <taxon>Eukaryota</taxon>
        <taxon>Fungi</taxon>
        <taxon>Dikarya</taxon>
        <taxon>Ascomycota</taxon>
        <taxon>Pezizomycotina</taxon>
        <taxon>Sordariomycetes</taxon>
        <taxon>Hypocreomycetidae</taxon>
        <taxon>Hypocreales</taxon>
        <taxon>Nectriaceae</taxon>
        <taxon>Fusarium</taxon>
        <taxon>Fusarium lateritium species complex</taxon>
    </lineage>
</organism>
<dbReference type="GO" id="GO:0008270">
    <property type="term" value="F:zinc ion binding"/>
    <property type="evidence" value="ECO:0007669"/>
    <property type="project" value="UniProtKB-KW"/>
</dbReference>
<proteinExistence type="predicted"/>
<keyword evidence="1" id="KW-0862">Zinc</keyword>
<dbReference type="PROSITE" id="PS50158">
    <property type="entry name" value="ZF_CCHC"/>
    <property type="match status" value="1"/>
</dbReference>
<feature type="compositionally biased region" description="Basic residues" evidence="2">
    <location>
        <begin position="18"/>
        <end position="34"/>
    </location>
</feature>
<accession>A0A8H4X6P9</accession>
<dbReference type="GO" id="GO:0003676">
    <property type="term" value="F:nucleic acid binding"/>
    <property type="evidence" value="ECO:0007669"/>
    <property type="project" value="InterPro"/>
</dbReference>
<dbReference type="InterPro" id="IPR001878">
    <property type="entry name" value="Znf_CCHC"/>
</dbReference>
<dbReference type="AlphaFoldDB" id="A0A8H4X6P9"/>
<protein>
    <recommendedName>
        <fullName evidence="3">CCHC-type domain-containing protein</fullName>
    </recommendedName>
</protein>
<feature type="domain" description="CCHC-type" evidence="3">
    <location>
        <begin position="37"/>
        <end position="50"/>
    </location>
</feature>
<keyword evidence="1" id="KW-0863">Zinc-finger</keyword>
<feature type="compositionally biased region" description="Polar residues" evidence="2">
    <location>
        <begin position="59"/>
        <end position="70"/>
    </location>
</feature>
<keyword evidence="1" id="KW-0479">Metal-binding</keyword>
<feature type="region of interest" description="Disordered" evidence="2">
    <location>
        <begin position="1"/>
        <end position="34"/>
    </location>
</feature>
<feature type="compositionally biased region" description="Basic and acidic residues" evidence="2">
    <location>
        <begin position="1"/>
        <end position="10"/>
    </location>
</feature>
<evidence type="ECO:0000259" key="3">
    <source>
        <dbReference type="PROSITE" id="PS50158"/>
    </source>
</evidence>
<dbReference type="EMBL" id="JABEXW010000482">
    <property type="protein sequence ID" value="KAF4963290.1"/>
    <property type="molecule type" value="Genomic_DNA"/>
</dbReference>
<feature type="compositionally biased region" description="Basic and acidic residues" evidence="2">
    <location>
        <begin position="108"/>
        <end position="118"/>
    </location>
</feature>
<dbReference type="Gene3D" id="4.10.60.10">
    <property type="entry name" value="Zinc finger, CCHC-type"/>
    <property type="match status" value="1"/>
</dbReference>
<evidence type="ECO:0000256" key="1">
    <source>
        <dbReference type="PROSITE-ProRule" id="PRU00047"/>
    </source>
</evidence>
<gene>
    <name evidence="4" type="ORF">FSARC_8692</name>
</gene>
<evidence type="ECO:0000313" key="5">
    <source>
        <dbReference type="Proteomes" id="UP000622797"/>
    </source>
</evidence>